<dbReference type="AlphaFoldDB" id="A0A5N5P6I2"/>
<dbReference type="EMBL" id="VFJC01000007">
    <property type="protein sequence ID" value="KAB5574908.1"/>
    <property type="molecule type" value="Genomic_DNA"/>
</dbReference>
<evidence type="ECO:0000313" key="1">
    <source>
        <dbReference type="EMBL" id="KAB5574908.1"/>
    </source>
</evidence>
<accession>A0A5N5P6I2</accession>
<protein>
    <submittedName>
        <fullName evidence="1">Uncharacterized protein</fullName>
    </submittedName>
</protein>
<gene>
    <name evidence="1" type="ORF">PHYPO_G00214510</name>
</gene>
<sequence>MARMTSPNDLRFPRGDTTLRLDGPPRLGVRVSDWLKRGAFAAVQPSCQYGCKTVLFGRLETRRQVKELEPI</sequence>
<proteinExistence type="predicted"/>
<comment type="caution">
    <text evidence="1">The sequence shown here is derived from an EMBL/GenBank/DDBJ whole genome shotgun (WGS) entry which is preliminary data.</text>
</comment>
<reference evidence="1 2" key="1">
    <citation type="submission" date="2019-06" db="EMBL/GenBank/DDBJ databases">
        <title>A chromosome-scale genome assembly of the striped catfish, Pangasianodon hypophthalmus.</title>
        <authorList>
            <person name="Wen M."/>
            <person name="Zahm M."/>
            <person name="Roques C."/>
            <person name="Cabau C."/>
            <person name="Klopp C."/>
            <person name="Donnadieu C."/>
            <person name="Jouanno E."/>
            <person name="Avarre J.-C."/>
            <person name="Campet M."/>
            <person name="Ha T.T.T."/>
            <person name="Dugue R."/>
            <person name="Lampietro C."/>
            <person name="Louis A."/>
            <person name="Herpin A."/>
            <person name="Echchiki A."/>
            <person name="Berthelot C."/>
            <person name="Parey E."/>
            <person name="Roest-Crollius H."/>
            <person name="Braasch I."/>
            <person name="Postlethwait J."/>
            <person name="Bobe J."/>
            <person name="Montfort J."/>
            <person name="Bouchez O."/>
            <person name="Begum T."/>
            <person name="Schartl M."/>
            <person name="Guiguen Y."/>
        </authorList>
    </citation>
    <scope>NUCLEOTIDE SEQUENCE [LARGE SCALE GENOMIC DNA]</scope>
    <source>
        <strain evidence="1 2">Indonesia</strain>
        <tissue evidence="1">Blood</tissue>
    </source>
</reference>
<organism evidence="1 2">
    <name type="scientific">Pangasianodon hypophthalmus</name>
    <name type="common">Striped catfish</name>
    <name type="synonym">Helicophagus hypophthalmus</name>
    <dbReference type="NCBI Taxonomy" id="310915"/>
    <lineage>
        <taxon>Eukaryota</taxon>
        <taxon>Metazoa</taxon>
        <taxon>Chordata</taxon>
        <taxon>Craniata</taxon>
        <taxon>Vertebrata</taxon>
        <taxon>Euteleostomi</taxon>
        <taxon>Actinopterygii</taxon>
        <taxon>Neopterygii</taxon>
        <taxon>Teleostei</taxon>
        <taxon>Ostariophysi</taxon>
        <taxon>Siluriformes</taxon>
        <taxon>Pangasiidae</taxon>
        <taxon>Pangasianodon</taxon>
    </lineage>
</organism>
<evidence type="ECO:0000313" key="2">
    <source>
        <dbReference type="Proteomes" id="UP000327468"/>
    </source>
</evidence>
<dbReference type="Proteomes" id="UP000327468">
    <property type="component" value="Chromosome 6"/>
</dbReference>
<keyword evidence="2" id="KW-1185">Reference proteome</keyword>
<name>A0A5N5P6I2_PANHP</name>